<dbReference type="InterPro" id="IPR036316">
    <property type="entry name" value="Pili_assmbl_chap_C_dom_sf"/>
</dbReference>
<proteinExistence type="inferred from homology"/>
<dbReference type="InterPro" id="IPR013783">
    <property type="entry name" value="Ig-like_fold"/>
</dbReference>
<feature type="domain" description="Pili assembly chaperone C-terminal" evidence="9">
    <location>
        <begin position="165"/>
        <end position="219"/>
    </location>
</feature>
<keyword evidence="11" id="KW-1185">Reference proteome</keyword>
<dbReference type="InterPro" id="IPR050643">
    <property type="entry name" value="Periplasmic_pilus_chap"/>
</dbReference>
<dbReference type="AlphaFoldDB" id="A0A2P8VKM7"/>
<dbReference type="Gene3D" id="2.60.40.10">
    <property type="entry name" value="Immunoglobulins"/>
    <property type="match status" value="2"/>
</dbReference>
<evidence type="ECO:0000256" key="1">
    <source>
        <dbReference type="ARBA" id="ARBA00004418"/>
    </source>
</evidence>
<reference evidence="10 11" key="1">
    <citation type="submission" date="2018-03" db="EMBL/GenBank/DDBJ databases">
        <title>Draft genome sequence of the first documented clinical Siccibacter turicensis isolate in Austria.</title>
        <authorList>
            <person name="Lepuschitz S."/>
            <person name="Pekard-Amenitsch S."/>
            <person name="Haunold R."/>
            <person name="Schill S."/>
            <person name="Mach R."/>
            <person name="Allerberger F."/>
            <person name="Ruppitsch W."/>
            <person name="Forsythe S.J."/>
        </authorList>
    </citation>
    <scope>NUCLEOTIDE SEQUENCE [LARGE SCALE GENOMIC DNA]</scope>
    <source>
        <strain evidence="10 11">6100069499-17</strain>
    </source>
</reference>
<keyword evidence="6 7" id="KW-0143">Chaperone</keyword>
<dbReference type="GO" id="GO:0030288">
    <property type="term" value="C:outer membrane-bounded periplasmic space"/>
    <property type="evidence" value="ECO:0007669"/>
    <property type="project" value="InterPro"/>
</dbReference>
<evidence type="ECO:0000256" key="3">
    <source>
        <dbReference type="ARBA" id="ARBA00022558"/>
    </source>
</evidence>
<sequence length="230" mass="24977">MRLTLFLILCLCGTIITPTWAGGVQIGRTRIIYPSDKKEVELALINRDNDLPWLVQSWVDTGDGKTRGPFIITPPLFRLDAQKEQSLRIAWTGAPLATDRESLLFLNVRTIPASEKGSEGKNVLRLIFKTRLKLFFRPAGLDGTPAQSCAGLTFRRTGNTLTAINAGAFYSVFDTLQLGGHRLDSLDMVAPKSTAQVALPAGVSGQTLSWRCITDYGNASASHSAALQTG</sequence>
<feature type="domain" description="Pili assembly chaperone N-terminal" evidence="8">
    <location>
        <begin position="23"/>
        <end position="141"/>
    </location>
</feature>
<keyword evidence="4" id="KW-0732">Signal</keyword>
<keyword evidence="5" id="KW-0574">Periplasm</keyword>
<evidence type="ECO:0000256" key="2">
    <source>
        <dbReference type="ARBA" id="ARBA00007399"/>
    </source>
</evidence>
<evidence type="ECO:0000256" key="6">
    <source>
        <dbReference type="ARBA" id="ARBA00023186"/>
    </source>
</evidence>
<dbReference type="Pfam" id="PF00345">
    <property type="entry name" value="PapD_N"/>
    <property type="match status" value="1"/>
</dbReference>
<evidence type="ECO:0000259" key="8">
    <source>
        <dbReference type="Pfam" id="PF00345"/>
    </source>
</evidence>
<dbReference type="RefSeq" id="WP_106876822.1">
    <property type="nucleotide sequence ID" value="NZ_PYEP01000003.1"/>
</dbReference>
<dbReference type="InterPro" id="IPR001829">
    <property type="entry name" value="Pili_assmbl_chaperone_bac"/>
</dbReference>
<dbReference type="OrthoDB" id="9131059at2"/>
<evidence type="ECO:0000259" key="9">
    <source>
        <dbReference type="Pfam" id="PF02753"/>
    </source>
</evidence>
<gene>
    <name evidence="10" type="ORF">C7G83_07875</name>
</gene>
<comment type="subcellular location">
    <subcellularLocation>
        <location evidence="1 7">Periplasm</location>
    </subcellularLocation>
</comment>
<dbReference type="PANTHER" id="PTHR30251:SF11">
    <property type="entry name" value="CHAPERONE PROTEIN FIMC-RELATED"/>
    <property type="match status" value="1"/>
</dbReference>
<dbReference type="InterPro" id="IPR008962">
    <property type="entry name" value="PapD-like_sf"/>
</dbReference>
<dbReference type="InterPro" id="IPR016147">
    <property type="entry name" value="Pili_assmbl_chaperone_N"/>
</dbReference>
<evidence type="ECO:0000313" key="11">
    <source>
        <dbReference type="Proteomes" id="UP000240212"/>
    </source>
</evidence>
<dbReference type="InterPro" id="IPR018046">
    <property type="entry name" value="Pili_assmbl_chaperone_CS"/>
</dbReference>
<dbReference type="PRINTS" id="PR00969">
    <property type="entry name" value="CHAPERONPILI"/>
</dbReference>
<comment type="caution">
    <text evidence="10">The sequence shown here is derived from an EMBL/GenBank/DDBJ whole genome shotgun (WGS) entry which is preliminary data.</text>
</comment>
<evidence type="ECO:0000256" key="7">
    <source>
        <dbReference type="RuleBase" id="RU003918"/>
    </source>
</evidence>
<dbReference type="InterPro" id="IPR016148">
    <property type="entry name" value="Pili_assmbl_chaperone_C"/>
</dbReference>
<protein>
    <submittedName>
        <fullName evidence="10">Molecular chaperone</fullName>
    </submittedName>
</protein>
<keyword evidence="3" id="KW-1029">Fimbrium biogenesis</keyword>
<dbReference type="GO" id="GO:0071555">
    <property type="term" value="P:cell wall organization"/>
    <property type="evidence" value="ECO:0007669"/>
    <property type="project" value="InterPro"/>
</dbReference>
<dbReference type="Pfam" id="PF02753">
    <property type="entry name" value="PapD_C"/>
    <property type="match status" value="1"/>
</dbReference>
<dbReference type="PROSITE" id="PS00635">
    <property type="entry name" value="PILI_CHAPERONE"/>
    <property type="match status" value="1"/>
</dbReference>
<dbReference type="SUPFAM" id="SSF49354">
    <property type="entry name" value="PapD-like"/>
    <property type="match status" value="1"/>
</dbReference>
<name>A0A2P8VKM7_9ENTR</name>
<dbReference type="Proteomes" id="UP000240212">
    <property type="component" value="Unassembled WGS sequence"/>
</dbReference>
<evidence type="ECO:0000256" key="4">
    <source>
        <dbReference type="ARBA" id="ARBA00022729"/>
    </source>
</evidence>
<dbReference type="EMBL" id="PYEP01000003">
    <property type="protein sequence ID" value="PSN08092.1"/>
    <property type="molecule type" value="Genomic_DNA"/>
</dbReference>
<evidence type="ECO:0000313" key="10">
    <source>
        <dbReference type="EMBL" id="PSN08092.1"/>
    </source>
</evidence>
<evidence type="ECO:0000256" key="5">
    <source>
        <dbReference type="ARBA" id="ARBA00022764"/>
    </source>
</evidence>
<dbReference type="STRING" id="1388748.GCA_000463155_02550"/>
<comment type="similarity">
    <text evidence="2 7">Belongs to the periplasmic pilus chaperone family.</text>
</comment>
<organism evidence="10 11">
    <name type="scientific">Siccibacter turicensis</name>
    <dbReference type="NCBI Taxonomy" id="357233"/>
    <lineage>
        <taxon>Bacteria</taxon>
        <taxon>Pseudomonadati</taxon>
        <taxon>Pseudomonadota</taxon>
        <taxon>Gammaproteobacteria</taxon>
        <taxon>Enterobacterales</taxon>
        <taxon>Enterobacteriaceae</taxon>
        <taxon>Siccibacter</taxon>
    </lineage>
</organism>
<dbReference type="FunFam" id="2.60.40.10:FF:000458">
    <property type="entry name" value="Molecular chaperone FimC"/>
    <property type="match status" value="1"/>
</dbReference>
<accession>A0A2P8VKM7</accession>
<dbReference type="SUPFAM" id="SSF49584">
    <property type="entry name" value="Periplasmic chaperone C-domain"/>
    <property type="match status" value="1"/>
</dbReference>
<dbReference type="PANTHER" id="PTHR30251">
    <property type="entry name" value="PILUS ASSEMBLY CHAPERONE"/>
    <property type="match status" value="1"/>
</dbReference>